<dbReference type="SUPFAM" id="SSF50494">
    <property type="entry name" value="Trypsin-like serine proteases"/>
    <property type="match status" value="1"/>
</dbReference>
<protein>
    <recommendedName>
        <fullName evidence="2">Peptidase S1 and S6 chymotrypsin/Hap</fullName>
    </recommendedName>
</protein>
<proteinExistence type="predicted"/>
<dbReference type="KEGG" id="cak:Caul_5235"/>
<dbReference type="HOGENOM" id="CLU_1061273_0_0_5"/>
<dbReference type="InterPro" id="IPR009003">
    <property type="entry name" value="Peptidase_S1_PA"/>
</dbReference>
<gene>
    <name evidence="1" type="ordered locus">Caul_5235</name>
</gene>
<evidence type="ECO:0000313" key="1">
    <source>
        <dbReference type="EMBL" id="ABZ74355.1"/>
    </source>
</evidence>
<name>B0T9I0_CAUSK</name>
<dbReference type="EMBL" id="CP000928">
    <property type="protein sequence ID" value="ABZ74355.1"/>
    <property type="molecule type" value="Genomic_DNA"/>
</dbReference>
<geneLocation type="plasmid" evidence="1">
    <name>pCAUL01</name>
</geneLocation>
<organism evidence="1">
    <name type="scientific">Caulobacter sp. (strain K31)</name>
    <dbReference type="NCBI Taxonomy" id="366602"/>
    <lineage>
        <taxon>Bacteria</taxon>
        <taxon>Pseudomonadati</taxon>
        <taxon>Pseudomonadota</taxon>
        <taxon>Alphaproteobacteria</taxon>
        <taxon>Caulobacterales</taxon>
        <taxon>Caulobacteraceae</taxon>
        <taxon>Caulobacter</taxon>
    </lineage>
</organism>
<sequence length="277" mass="30095">MTNPDELQGPDLLFTEAEWTAVMPKVCAEMTDYLRRYRTPVFIDHGDHGSPHGSGSFLEVAGRKFVLTNEHVAAAKRKGNPLGVRFHDQDQLLVLMGDHVEATWPWDLALLPVSDEGWSKFDHSAAAIQIDQIALAHAPYPTEVLAFSGYAGERTTFVFETMQFGATTSLAREVALAAHADLDERFHFGMAYLPDLATSVVGDRGLPRPPGLSGSTVWNTGFVEAKAKGVEWTPELAKVTGVVWGWPTGQGAVVATRAEHLRSFLLGATSALAPLES</sequence>
<reference evidence="1" key="1">
    <citation type="submission" date="2008-01" db="EMBL/GenBank/DDBJ databases">
        <title>Complete sequence of plasmid1 pCAUL01 of Caulobacter sp. K31.</title>
        <authorList>
            <consortium name="US DOE Joint Genome Institute"/>
            <person name="Copeland A."/>
            <person name="Lucas S."/>
            <person name="Lapidus A."/>
            <person name="Barry K."/>
            <person name="Glavina del Rio T."/>
            <person name="Dalin E."/>
            <person name="Tice H."/>
            <person name="Pitluck S."/>
            <person name="Bruce D."/>
            <person name="Goodwin L."/>
            <person name="Thompson L.S."/>
            <person name="Brettin T."/>
            <person name="Detter J.C."/>
            <person name="Han C."/>
            <person name="Schmutz J."/>
            <person name="Larimer F."/>
            <person name="Land M."/>
            <person name="Hauser L."/>
            <person name="Kyrpides N."/>
            <person name="Kim E."/>
            <person name="Stephens C."/>
            <person name="Richardson P."/>
        </authorList>
    </citation>
    <scope>NUCLEOTIDE SEQUENCE [LARGE SCALE GENOMIC DNA]</scope>
    <source>
        <plasmid evidence="1">K31</plasmid>
        <plasmid evidence="1">pCAUL01</plasmid>
    </source>
</reference>
<keyword evidence="1" id="KW-0614">Plasmid</keyword>
<accession>B0T9I0</accession>
<dbReference type="AlphaFoldDB" id="B0T9I0"/>
<evidence type="ECO:0008006" key="2">
    <source>
        <dbReference type="Google" id="ProtNLM"/>
    </source>
</evidence>